<gene>
    <name evidence="3" type="ORF">Z520_08313</name>
</gene>
<dbReference type="GeneID" id="27714059"/>
<evidence type="ECO:0000259" key="2">
    <source>
        <dbReference type="PROSITE" id="PS50181"/>
    </source>
</evidence>
<dbReference type="CDD" id="cd09917">
    <property type="entry name" value="F-box_SF"/>
    <property type="match status" value="1"/>
</dbReference>
<protein>
    <recommendedName>
        <fullName evidence="2">F-box domain-containing protein</fullName>
    </recommendedName>
</protein>
<dbReference type="Gene3D" id="1.20.1280.50">
    <property type="match status" value="1"/>
</dbReference>
<dbReference type="Pfam" id="PF12937">
    <property type="entry name" value="F-box-like"/>
    <property type="match status" value="1"/>
</dbReference>
<dbReference type="SUPFAM" id="SSF81383">
    <property type="entry name" value="F-box domain"/>
    <property type="match status" value="1"/>
</dbReference>
<feature type="transmembrane region" description="Helical" evidence="1">
    <location>
        <begin position="269"/>
        <end position="286"/>
    </location>
</feature>
<dbReference type="Proteomes" id="UP000053411">
    <property type="component" value="Unassembled WGS sequence"/>
</dbReference>
<name>A0A0D2KHB7_9EURO</name>
<evidence type="ECO:0000256" key="1">
    <source>
        <dbReference type="SAM" id="Phobius"/>
    </source>
</evidence>
<dbReference type="InterPro" id="IPR036047">
    <property type="entry name" value="F-box-like_dom_sf"/>
</dbReference>
<dbReference type="InterPro" id="IPR001810">
    <property type="entry name" value="F-box_dom"/>
</dbReference>
<evidence type="ECO:0000313" key="3">
    <source>
        <dbReference type="EMBL" id="KIX96058.1"/>
    </source>
</evidence>
<dbReference type="STRING" id="1442371.A0A0D2KHB7"/>
<feature type="domain" description="F-box" evidence="2">
    <location>
        <begin position="68"/>
        <end position="119"/>
    </location>
</feature>
<accession>A0A0D2KHB7</accession>
<evidence type="ECO:0000313" key="4">
    <source>
        <dbReference type="Proteomes" id="UP000053411"/>
    </source>
</evidence>
<dbReference type="EMBL" id="KN848079">
    <property type="protein sequence ID" value="KIX96058.1"/>
    <property type="molecule type" value="Genomic_DNA"/>
</dbReference>
<dbReference type="PROSITE" id="PS50181">
    <property type="entry name" value="FBOX"/>
    <property type="match status" value="1"/>
</dbReference>
<dbReference type="AlphaFoldDB" id="A0A0D2KHB7"/>
<sequence length="297" mass="35040">MPRSRKSEQTHIFWDSFPADRRSLFRVPPELDLTPGIESNKQKDSIEDGKHADVTVTNVPSECTSRRRTNITSLPPEIILEIVSRLHPVDRVCLGLTCKSLLSSTLPTLQITLSDWLSFHDRRYSFILPLNPNLLVRLAHGWIPKDKFRYCYHCSKILPRSPEYFLERLRRKKSPRFRLGLGTTEKHWKSLSKKGKYAYLVENWCHSPEEDSSGFFCGHCYYRERDRINWPVYCPICLEMELTWTPPRKPWFRKALCRSLRALGTPFELAAYWVLVCCLYTIRFCYDQAMRCWRALT</sequence>
<keyword evidence="1" id="KW-0812">Transmembrane</keyword>
<reference evidence="3 4" key="1">
    <citation type="submission" date="2015-01" db="EMBL/GenBank/DDBJ databases">
        <title>The Genome Sequence of Fonsecaea multimorphosa CBS 102226.</title>
        <authorList>
            <consortium name="The Broad Institute Genomics Platform"/>
            <person name="Cuomo C."/>
            <person name="de Hoog S."/>
            <person name="Gorbushina A."/>
            <person name="Stielow B."/>
            <person name="Teixiera M."/>
            <person name="Abouelleil A."/>
            <person name="Chapman S.B."/>
            <person name="Priest M."/>
            <person name="Young S.K."/>
            <person name="Wortman J."/>
            <person name="Nusbaum C."/>
            <person name="Birren B."/>
        </authorList>
    </citation>
    <scope>NUCLEOTIDE SEQUENCE [LARGE SCALE GENOMIC DNA]</scope>
    <source>
        <strain evidence="3 4">CBS 102226</strain>
    </source>
</reference>
<dbReference type="RefSeq" id="XP_016630181.1">
    <property type="nucleotide sequence ID" value="XM_016778810.1"/>
</dbReference>
<proteinExistence type="predicted"/>
<dbReference type="VEuPathDB" id="FungiDB:Z520_08313"/>
<organism evidence="3 4">
    <name type="scientific">Fonsecaea multimorphosa CBS 102226</name>
    <dbReference type="NCBI Taxonomy" id="1442371"/>
    <lineage>
        <taxon>Eukaryota</taxon>
        <taxon>Fungi</taxon>
        <taxon>Dikarya</taxon>
        <taxon>Ascomycota</taxon>
        <taxon>Pezizomycotina</taxon>
        <taxon>Eurotiomycetes</taxon>
        <taxon>Chaetothyriomycetidae</taxon>
        <taxon>Chaetothyriales</taxon>
        <taxon>Herpotrichiellaceae</taxon>
        <taxon>Fonsecaea</taxon>
    </lineage>
</organism>
<keyword evidence="4" id="KW-1185">Reference proteome</keyword>
<dbReference type="OrthoDB" id="4154756at2759"/>
<keyword evidence="1" id="KW-0472">Membrane</keyword>
<keyword evidence="1" id="KW-1133">Transmembrane helix</keyword>